<gene>
    <name evidence="6" type="ORF">COV59_00275</name>
</gene>
<sequence>MIFMIKRYLFVLSVGGIIFFSGCGATPAKEAATIKIGFIGPITGPAAKYGADNAALLAVQEINGTGGINGKKLEIIMEDGRCEPKTALSAINKLIYADQVKIILGGHCSPETVTIAPIAEQNKVLLLASLSSNPEITHMGDYIFRTTAASTARVPQTTNALKEKFGIKKLALVVEETSFAKPIGDIIQKGFEEAGGAVVAYETILPDEKDFRSILSKVKESNADALYIATQAPDKAIEIISEMRELGMPQKIFGNESVGSVSLIEALKEGANGIVFDAPFYDKSQINVQEFIKKYKEHFGSEPPYGSLTAESYDAVYLVAEALKSVGEDPERVRDYLYGVSEYKGASGTFGFDKSGDVTRKYGLYTIQDGRIEAY</sequence>
<keyword evidence="4" id="KW-0029">Amino-acid transport</keyword>
<dbReference type="AlphaFoldDB" id="A0A2H0N6N6"/>
<organism evidence="6 7">
    <name type="scientific">Candidatus Magasanikbacteria bacterium CG11_big_fil_rev_8_21_14_0_20_39_34</name>
    <dbReference type="NCBI Taxonomy" id="1974653"/>
    <lineage>
        <taxon>Bacteria</taxon>
        <taxon>Candidatus Magasanikiibacteriota</taxon>
    </lineage>
</organism>
<dbReference type="Proteomes" id="UP000229600">
    <property type="component" value="Unassembled WGS sequence"/>
</dbReference>
<dbReference type="InterPro" id="IPR051010">
    <property type="entry name" value="BCAA_transport"/>
</dbReference>
<dbReference type="GO" id="GO:0006865">
    <property type="term" value="P:amino acid transport"/>
    <property type="evidence" value="ECO:0007669"/>
    <property type="project" value="UniProtKB-KW"/>
</dbReference>
<dbReference type="SUPFAM" id="SSF53822">
    <property type="entry name" value="Periplasmic binding protein-like I"/>
    <property type="match status" value="1"/>
</dbReference>
<evidence type="ECO:0000256" key="4">
    <source>
        <dbReference type="ARBA" id="ARBA00022970"/>
    </source>
</evidence>
<dbReference type="InterPro" id="IPR028081">
    <property type="entry name" value="Leu-bd"/>
</dbReference>
<keyword evidence="3" id="KW-0732">Signal</keyword>
<feature type="domain" description="Leucine-binding protein" evidence="5">
    <location>
        <begin position="33"/>
        <end position="370"/>
    </location>
</feature>
<dbReference type="EMBL" id="PCWN01000001">
    <property type="protein sequence ID" value="PIR04548.1"/>
    <property type="molecule type" value="Genomic_DNA"/>
</dbReference>
<evidence type="ECO:0000313" key="7">
    <source>
        <dbReference type="Proteomes" id="UP000229600"/>
    </source>
</evidence>
<dbReference type="InterPro" id="IPR000709">
    <property type="entry name" value="Leu_Ile_Val-bd"/>
</dbReference>
<dbReference type="PANTHER" id="PTHR30483">
    <property type="entry name" value="LEUCINE-SPECIFIC-BINDING PROTEIN"/>
    <property type="match status" value="1"/>
</dbReference>
<dbReference type="PRINTS" id="PR00337">
    <property type="entry name" value="LEUILEVALBP"/>
</dbReference>
<evidence type="ECO:0000313" key="6">
    <source>
        <dbReference type="EMBL" id="PIR04548.1"/>
    </source>
</evidence>
<dbReference type="InterPro" id="IPR028082">
    <property type="entry name" value="Peripla_BP_I"/>
</dbReference>
<dbReference type="CDD" id="cd19984">
    <property type="entry name" value="PBP1_ABC_ligand_binding-like"/>
    <property type="match status" value="1"/>
</dbReference>
<evidence type="ECO:0000259" key="5">
    <source>
        <dbReference type="Pfam" id="PF13458"/>
    </source>
</evidence>
<evidence type="ECO:0000256" key="3">
    <source>
        <dbReference type="ARBA" id="ARBA00022729"/>
    </source>
</evidence>
<comment type="caution">
    <text evidence="6">The sequence shown here is derived from an EMBL/GenBank/DDBJ whole genome shotgun (WGS) entry which is preliminary data.</text>
</comment>
<dbReference type="PROSITE" id="PS51257">
    <property type="entry name" value="PROKAR_LIPOPROTEIN"/>
    <property type="match status" value="1"/>
</dbReference>
<accession>A0A2H0N6N6</accession>
<name>A0A2H0N6N6_9BACT</name>
<comment type="similarity">
    <text evidence="1">Belongs to the leucine-binding protein family.</text>
</comment>
<proteinExistence type="inferred from homology"/>
<dbReference type="PANTHER" id="PTHR30483:SF6">
    <property type="entry name" value="PERIPLASMIC BINDING PROTEIN OF ABC TRANSPORTER FOR NATURAL AMINO ACIDS"/>
    <property type="match status" value="1"/>
</dbReference>
<dbReference type="Gene3D" id="3.40.50.2300">
    <property type="match status" value="2"/>
</dbReference>
<evidence type="ECO:0000256" key="2">
    <source>
        <dbReference type="ARBA" id="ARBA00022448"/>
    </source>
</evidence>
<keyword evidence="2" id="KW-0813">Transport</keyword>
<dbReference type="Pfam" id="PF13458">
    <property type="entry name" value="Peripla_BP_6"/>
    <property type="match status" value="1"/>
</dbReference>
<protein>
    <recommendedName>
        <fullName evidence="5">Leucine-binding protein domain-containing protein</fullName>
    </recommendedName>
</protein>
<reference evidence="6 7" key="1">
    <citation type="submission" date="2017-09" db="EMBL/GenBank/DDBJ databases">
        <title>Depth-based differentiation of microbial function through sediment-hosted aquifers and enrichment of novel symbionts in the deep terrestrial subsurface.</title>
        <authorList>
            <person name="Probst A.J."/>
            <person name="Ladd B."/>
            <person name="Jarett J.K."/>
            <person name="Geller-Mcgrath D.E."/>
            <person name="Sieber C.M."/>
            <person name="Emerson J.B."/>
            <person name="Anantharaman K."/>
            <person name="Thomas B.C."/>
            <person name="Malmstrom R."/>
            <person name="Stieglmeier M."/>
            <person name="Klingl A."/>
            <person name="Woyke T."/>
            <person name="Ryan C.M."/>
            <person name="Banfield J.F."/>
        </authorList>
    </citation>
    <scope>NUCLEOTIDE SEQUENCE [LARGE SCALE GENOMIC DNA]</scope>
    <source>
        <strain evidence="6">CG11_big_fil_rev_8_21_14_0_20_39_34</strain>
    </source>
</reference>
<evidence type="ECO:0000256" key="1">
    <source>
        <dbReference type="ARBA" id="ARBA00010062"/>
    </source>
</evidence>